<dbReference type="OrthoDB" id="1305469at2759"/>
<organism evidence="1 2">
    <name type="scientific">Mucuna pruriens</name>
    <name type="common">Velvet bean</name>
    <name type="synonym">Dolichos pruriens</name>
    <dbReference type="NCBI Taxonomy" id="157652"/>
    <lineage>
        <taxon>Eukaryota</taxon>
        <taxon>Viridiplantae</taxon>
        <taxon>Streptophyta</taxon>
        <taxon>Embryophyta</taxon>
        <taxon>Tracheophyta</taxon>
        <taxon>Spermatophyta</taxon>
        <taxon>Magnoliopsida</taxon>
        <taxon>eudicotyledons</taxon>
        <taxon>Gunneridae</taxon>
        <taxon>Pentapetalae</taxon>
        <taxon>rosids</taxon>
        <taxon>fabids</taxon>
        <taxon>Fabales</taxon>
        <taxon>Fabaceae</taxon>
        <taxon>Papilionoideae</taxon>
        <taxon>50 kb inversion clade</taxon>
        <taxon>NPAAA clade</taxon>
        <taxon>indigoferoid/millettioid clade</taxon>
        <taxon>Phaseoleae</taxon>
        <taxon>Mucuna</taxon>
    </lineage>
</organism>
<dbReference type="Proteomes" id="UP000257109">
    <property type="component" value="Unassembled WGS sequence"/>
</dbReference>
<sequence length="96" mass="11257">MGFMVPLNGQSRGASCKGFPNLVKDLRQNYKANLNEHVGKVEILSNSYQYVHLWVVGRNDYAWRKQLWEDSRDISNDVEYAWAIIKDFNLIMTMEE</sequence>
<dbReference type="AlphaFoldDB" id="A0A371EJQ0"/>
<keyword evidence="2" id="KW-1185">Reference proteome</keyword>
<reference evidence="1" key="1">
    <citation type="submission" date="2018-05" db="EMBL/GenBank/DDBJ databases">
        <title>Draft genome of Mucuna pruriens seed.</title>
        <authorList>
            <person name="Nnadi N.E."/>
            <person name="Vos R."/>
            <person name="Hasami M.H."/>
            <person name="Devisetty U.K."/>
            <person name="Aguiy J.C."/>
        </authorList>
    </citation>
    <scope>NUCLEOTIDE SEQUENCE [LARGE SCALE GENOMIC DNA]</scope>
    <source>
        <strain evidence="1">JCA_2017</strain>
    </source>
</reference>
<name>A0A371EJQ0_MUCPR</name>
<gene>
    <name evidence="1" type="ORF">CR513_55010</name>
</gene>
<comment type="caution">
    <text evidence="1">The sequence shown here is derived from an EMBL/GenBank/DDBJ whole genome shotgun (WGS) entry which is preliminary data.</text>
</comment>
<accession>A0A371EJQ0</accession>
<proteinExistence type="predicted"/>
<dbReference type="EMBL" id="QJKJ01013530">
    <property type="protein sequence ID" value="RDX66236.1"/>
    <property type="molecule type" value="Genomic_DNA"/>
</dbReference>
<feature type="non-terminal residue" evidence="1">
    <location>
        <position position="1"/>
    </location>
</feature>
<protein>
    <submittedName>
        <fullName evidence="1">Uncharacterized protein</fullName>
    </submittedName>
</protein>
<evidence type="ECO:0000313" key="2">
    <source>
        <dbReference type="Proteomes" id="UP000257109"/>
    </source>
</evidence>
<evidence type="ECO:0000313" key="1">
    <source>
        <dbReference type="EMBL" id="RDX66236.1"/>
    </source>
</evidence>